<dbReference type="EMBL" id="BIFT01000003">
    <property type="protein sequence ID" value="GCE32073.1"/>
    <property type="molecule type" value="Genomic_DNA"/>
</dbReference>
<keyword evidence="2" id="KW-1185">Reference proteome</keyword>
<evidence type="ECO:0000313" key="1">
    <source>
        <dbReference type="EMBL" id="GCE32073.1"/>
    </source>
</evidence>
<proteinExistence type="predicted"/>
<accession>A0A402BL30</accession>
<protein>
    <submittedName>
        <fullName evidence="1">Uncharacterized protein</fullName>
    </submittedName>
</protein>
<organism evidence="1 2">
    <name type="scientific">Dictyobacter alpinus</name>
    <dbReference type="NCBI Taxonomy" id="2014873"/>
    <lineage>
        <taxon>Bacteria</taxon>
        <taxon>Bacillati</taxon>
        <taxon>Chloroflexota</taxon>
        <taxon>Ktedonobacteria</taxon>
        <taxon>Ktedonobacterales</taxon>
        <taxon>Dictyobacteraceae</taxon>
        <taxon>Dictyobacter</taxon>
    </lineage>
</organism>
<sequence>MRIAGMITHKNHPYATILIIIPCSVGLLEPLYKNLNVYTLTQTNPCATIRIEPVGSLETVNVRIDPVSILQILRKLSDKKIERRLELQFQTPSM</sequence>
<evidence type="ECO:0000313" key="2">
    <source>
        <dbReference type="Proteomes" id="UP000287171"/>
    </source>
</evidence>
<name>A0A402BL30_9CHLR</name>
<comment type="caution">
    <text evidence="1">The sequence shown here is derived from an EMBL/GenBank/DDBJ whole genome shotgun (WGS) entry which is preliminary data.</text>
</comment>
<dbReference type="Proteomes" id="UP000287171">
    <property type="component" value="Unassembled WGS sequence"/>
</dbReference>
<dbReference type="AlphaFoldDB" id="A0A402BL30"/>
<reference evidence="2" key="1">
    <citation type="submission" date="2018-12" db="EMBL/GenBank/DDBJ databases">
        <title>Tengunoibacter tsumagoiensis gen. nov., sp. nov., Dictyobacter kobayashii sp. nov., D. alpinus sp. nov., and D. joshuensis sp. nov. and description of Dictyobacteraceae fam. nov. within the order Ktedonobacterales isolated from Tengu-no-mugimeshi.</title>
        <authorList>
            <person name="Wang C.M."/>
            <person name="Zheng Y."/>
            <person name="Sakai Y."/>
            <person name="Toyoda A."/>
            <person name="Minakuchi Y."/>
            <person name="Abe K."/>
            <person name="Yokota A."/>
            <person name="Yabe S."/>
        </authorList>
    </citation>
    <scope>NUCLEOTIDE SEQUENCE [LARGE SCALE GENOMIC DNA]</scope>
    <source>
        <strain evidence="2">Uno16</strain>
    </source>
</reference>
<gene>
    <name evidence="1" type="ORF">KDA_75570</name>
</gene>